<sequence length="130" mass="15203">MSWIINSNFLPLHFCKDAETRRYTNLERIIQETLYHVLESVTRHVEAALKVGMPERHGMIIDGWSFNSEHYLAVSCCFKMAGSAQYPLLAMALLVNYRMDDHSAATHLTFLREMLMRDYNKRVEDCLFIV</sequence>
<proteinExistence type="predicted"/>
<reference evidence="1 2" key="1">
    <citation type="submission" date="2013-11" db="EMBL/GenBank/DDBJ databases">
        <title>The Genome Sequence of Phytophthora parasitica P10297.</title>
        <authorList>
            <consortium name="The Broad Institute Genomics Platform"/>
            <person name="Russ C."/>
            <person name="Tyler B."/>
            <person name="Panabieres F."/>
            <person name="Shan W."/>
            <person name="Tripathy S."/>
            <person name="Grunwald N."/>
            <person name="Machado M."/>
            <person name="Johnson C.S."/>
            <person name="Walker B."/>
            <person name="Young S.K."/>
            <person name="Zeng Q."/>
            <person name="Gargeya S."/>
            <person name="Fitzgerald M."/>
            <person name="Haas B."/>
            <person name="Abouelleil A."/>
            <person name="Allen A.W."/>
            <person name="Alvarado L."/>
            <person name="Arachchi H.M."/>
            <person name="Berlin A.M."/>
            <person name="Chapman S.B."/>
            <person name="Gainer-Dewar J."/>
            <person name="Goldberg J."/>
            <person name="Griggs A."/>
            <person name="Gujja S."/>
            <person name="Hansen M."/>
            <person name="Howarth C."/>
            <person name="Imamovic A."/>
            <person name="Ireland A."/>
            <person name="Larimer J."/>
            <person name="McCowan C."/>
            <person name="Murphy C."/>
            <person name="Pearson M."/>
            <person name="Poon T.W."/>
            <person name="Priest M."/>
            <person name="Roberts A."/>
            <person name="Saif S."/>
            <person name="Shea T."/>
            <person name="Sisk P."/>
            <person name="Sykes S."/>
            <person name="Wortman J."/>
            <person name="Nusbaum C."/>
            <person name="Birren B."/>
        </authorList>
    </citation>
    <scope>NUCLEOTIDE SEQUENCE [LARGE SCALE GENOMIC DNA]</scope>
    <source>
        <strain evidence="1 2">P10297</strain>
    </source>
</reference>
<dbReference type="PANTHER" id="PTHR40866">
    <property type="entry name" value="BED-TYPE DOMAIN-CONTAINING PROTEIN"/>
    <property type="match status" value="1"/>
</dbReference>
<gene>
    <name evidence="1" type="ORF">F442_20392</name>
</gene>
<evidence type="ECO:0000313" key="1">
    <source>
        <dbReference type="EMBL" id="ETP30661.1"/>
    </source>
</evidence>
<accession>W2Y6P3</accession>
<protein>
    <recommendedName>
        <fullName evidence="3">PiggyBac transposable element-derived protein domain-containing protein</fullName>
    </recommendedName>
</protein>
<evidence type="ECO:0008006" key="3">
    <source>
        <dbReference type="Google" id="ProtNLM"/>
    </source>
</evidence>
<dbReference type="EMBL" id="ANIY01004244">
    <property type="protein sequence ID" value="ETP30661.1"/>
    <property type="molecule type" value="Genomic_DNA"/>
</dbReference>
<organism evidence="1 2">
    <name type="scientific">Phytophthora nicotianae P10297</name>
    <dbReference type="NCBI Taxonomy" id="1317064"/>
    <lineage>
        <taxon>Eukaryota</taxon>
        <taxon>Sar</taxon>
        <taxon>Stramenopiles</taxon>
        <taxon>Oomycota</taxon>
        <taxon>Peronosporomycetes</taxon>
        <taxon>Peronosporales</taxon>
        <taxon>Peronosporaceae</taxon>
        <taxon>Phytophthora</taxon>
    </lineage>
</organism>
<comment type="caution">
    <text evidence="1">The sequence shown here is derived from an EMBL/GenBank/DDBJ whole genome shotgun (WGS) entry which is preliminary data.</text>
</comment>
<dbReference type="AlphaFoldDB" id="W2Y6P3"/>
<evidence type="ECO:0000313" key="2">
    <source>
        <dbReference type="Proteomes" id="UP000018948"/>
    </source>
</evidence>
<name>W2Y6P3_PHYNI</name>
<dbReference type="PANTHER" id="PTHR40866:SF1">
    <property type="entry name" value="BED-TYPE DOMAIN-CONTAINING PROTEIN"/>
    <property type="match status" value="1"/>
</dbReference>
<dbReference type="Proteomes" id="UP000018948">
    <property type="component" value="Unassembled WGS sequence"/>
</dbReference>